<gene>
    <name evidence="2" type="ORF">NDU88_006224</name>
</gene>
<sequence>MDVGPVRYSRVGGKGLSLGTVTGGPDAHGKCWEPRRPEGQFRHTSPRGTRGAPAPQAPKHPKWSLCSEYHTTACVSEWRLSQGALTRGATHTPSWATSGESHSACTARQVSEHVLWRVQYLSARNTHNCLRVCDAPPATSVHATATQLTQTEHQRTGYLNTCNSYTTDSVCPMPAGYLSTCNSYTTDPVCAMPSRLPQYVHQLQCAMLRRLPQYVQQLHNCLRVCNAQPATSVLATATQLTCVSNALPATSVRATATQLPQSVQCPFGYLSTATATQLTRCVQSRRLRQYVQQLHNCFKVCNAQPAT</sequence>
<keyword evidence="3" id="KW-1185">Reference proteome</keyword>
<evidence type="ECO:0000256" key="1">
    <source>
        <dbReference type="SAM" id="MobiDB-lite"/>
    </source>
</evidence>
<comment type="caution">
    <text evidence="2">The sequence shown here is derived from an EMBL/GenBank/DDBJ whole genome shotgun (WGS) entry which is preliminary data.</text>
</comment>
<name>A0AAV7L3H2_PLEWA</name>
<feature type="region of interest" description="Disordered" evidence="1">
    <location>
        <begin position="1"/>
        <end position="62"/>
    </location>
</feature>
<dbReference type="Proteomes" id="UP001066276">
    <property type="component" value="Chromosome 12"/>
</dbReference>
<evidence type="ECO:0000313" key="3">
    <source>
        <dbReference type="Proteomes" id="UP001066276"/>
    </source>
</evidence>
<feature type="compositionally biased region" description="Basic and acidic residues" evidence="1">
    <location>
        <begin position="27"/>
        <end position="41"/>
    </location>
</feature>
<organism evidence="2 3">
    <name type="scientific">Pleurodeles waltl</name>
    <name type="common">Iberian ribbed newt</name>
    <dbReference type="NCBI Taxonomy" id="8319"/>
    <lineage>
        <taxon>Eukaryota</taxon>
        <taxon>Metazoa</taxon>
        <taxon>Chordata</taxon>
        <taxon>Craniata</taxon>
        <taxon>Vertebrata</taxon>
        <taxon>Euteleostomi</taxon>
        <taxon>Amphibia</taxon>
        <taxon>Batrachia</taxon>
        <taxon>Caudata</taxon>
        <taxon>Salamandroidea</taxon>
        <taxon>Salamandridae</taxon>
        <taxon>Pleurodelinae</taxon>
        <taxon>Pleurodeles</taxon>
    </lineage>
</organism>
<protein>
    <submittedName>
        <fullName evidence="2">Uncharacterized protein</fullName>
    </submittedName>
</protein>
<dbReference type="AlphaFoldDB" id="A0AAV7L3H2"/>
<proteinExistence type="predicted"/>
<dbReference type="EMBL" id="JANPWB010000016">
    <property type="protein sequence ID" value="KAJ1086100.1"/>
    <property type="molecule type" value="Genomic_DNA"/>
</dbReference>
<reference evidence="2" key="1">
    <citation type="journal article" date="2022" name="bioRxiv">
        <title>Sequencing and chromosome-scale assembly of the giantPleurodeles waltlgenome.</title>
        <authorList>
            <person name="Brown T."/>
            <person name="Elewa A."/>
            <person name="Iarovenko S."/>
            <person name="Subramanian E."/>
            <person name="Araus A.J."/>
            <person name="Petzold A."/>
            <person name="Susuki M."/>
            <person name="Suzuki K.-i.T."/>
            <person name="Hayashi T."/>
            <person name="Toyoda A."/>
            <person name="Oliveira C."/>
            <person name="Osipova E."/>
            <person name="Leigh N.D."/>
            <person name="Simon A."/>
            <person name="Yun M.H."/>
        </authorList>
    </citation>
    <scope>NUCLEOTIDE SEQUENCE</scope>
    <source>
        <strain evidence="2">20211129_DDA</strain>
        <tissue evidence="2">Liver</tissue>
    </source>
</reference>
<evidence type="ECO:0000313" key="2">
    <source>
        <dbReference type="EMBL" id="KAJ1086100.1"/>
    </source>
</evidence>
<accession>A0AAV7L3H2</accession>